<feature type="region of interest" description="Disordered" evidence="1">
    <location>
        <begin position="62"/>
        <end position="95"/>
    </location>
</feature>
<name>A0A816BC11_9BILA</name>
<dbReference type="EMBL" id="CAJNOQ010037746">
    <property type="protein sequence ID" value="CAF1609458.1"/>
    <property type="molecule type" value="Genomic_DNA"/>
</dbReference>
<dbReference type="Proteomes" id="UP000677228">
    <property type="component" value="Unassembled WGS sequence"/>
</dbReference>
<reference evidence="3" key="1">
    <citation type="submission" date="2021-02" db="EMBL/GenBank/DDBJ databases">
        <authorList>
            <person name="Nowell W R."/>
        </authorList>
    </citation>
    <scope>NUCLEOTIDE SEQUENCE</scope>
</reference>
<evidence type="ECO:0000256" key="1">
    <source>
        <dbReference type="SAM" id="MobiDB-lite"/>
    </source>
</evidence>
<accession>A0A816BC11</accession>
<organism evidence="3 6">
    <name type="scientific">Didymodactylos carnosus</name>
    <dbReference type="NCBI Taxonomy" id="1234261"/>
    <lineage>
        <taxon>Eukaryota</taxon>
        <taxon>Metazoa</taxon>
        <taxon>Spiralia</taxon>
        <taxon>Gnathifera</taxon>
        <taxon>Rotifera</taxon>
        <taxon>Eurotatoria</taxon>
        <taxon>Bdelloidea</taxon>
        <taxon>Philodinida</taxon>
        <taxon>Philodinidae</taxon>
        <taxon>Didymodactylos</taxon>
    </lineage>
</organism>
<sequence length="217" mass="24791">MIRHTIKPSTPPKQQSQNNIRLRIVDECPIINHFNDITNKSSISKQENSISATLVLPTMQRTDKQLPQQQKQQKQINSTSTSTYYRSRRPYSPPYHYNNYYYDDSYNTTGTTTTNVLSNRKLTTNGESTNTDPNTSTTTAYSTTNNIFNQQCDNLSNLQHVSINNNNSLLLEYSSFNAITSCYRQQSALNKPLHFNPQLAELEAIHLNDIVYTIGNV</sequence>
<dbReference type="Proteomes" id="UP000682733">
    <property type="component" value="Unassembled WGS sequence"/>
</dbReference>
<proteinExistence type="predicted"/>
<evidence type="ECO:0000313" key="5">
    <source>
        <dbReference type="EMBL" id="CAF4491849.1"/>
    </source>
</evidence>
<dbReference type="EMBL" id="CAJOBC010104457">
    <property type="protein sequence ID" value="CAF4491849.1"/>
    <property type="molecule type" value="Genomic_DNA"/>
</dbReference>
<evidence type="ECO:0000313" key="3">
    <source>
        <dbReference type="EMBL" id="CAF1609458.1"/>
    </source>
</evidence>
<dbReference type="Proteomes" id="UP000681722">
    <property type="component" value="Unassembled WGS sequence"/>
</dbReference>
<protein>
    <submittedName>
        <fullName evidence="3">Uncharacterized protein</fullName>
    </submittedName>
</protein>
<dbReference type="EMBL" id="CAJNOK010048818">
    <property type="protein sequence ID" value="CAF1593598.1"/>
    <property type="molecule type" value="Genomic_DNA"/>
</dbReference>
<evidence type="ECO:0000313" key="2">
    <source>
        <dbReference type="EMBL" id="CAF1593598.1"/>
    </source>
</evidence>
<dbReference type="EMBL" id="CAJOBA010072309">
    <property type="protein sequence ID" value="CAF4398495.1"/>
    <property type="molecule type" value="Genomic_DNA"/>
</dbReference>
<dbReference type="Proteomes" id="UP000663829">
    <property type="component" value="Unassembled WGS sequence"/>
</dbReference>
<evidence type="ECO:0000313" key="4">
    <source>
        <dbReference type="EMBL" id="CAF4398495.1"/>
    </source>
</evidence>
<evidence type="ECO:0000313" key="6">
    <source>
        <dbReference type="Proteomes" id="UP000663829"/>
    </source>
</evidence>
<dbReference type="AlphaFoldDB" id="A0A816BC11"/>
<comment type="caution">
    <text evidence="3">The sequence shown here is derived from an EMBL/GenBank/DDBJ whole genome shotgun (WGS) entry which is preliminary data.</text>
</comment>
<gene>
    <name evidence="3" type="ORF">GPM918_LOCUS42994</name>
    <name evidence="2" type="ORF">OVA965_LOCUS41680</name>
    <name evidence="5" type="ORF">SRO942_LOCUS44371</name>
    <name evidence="4" type="ORF">TMI583_LOCUS43389</name>
</gene>
<feature type="compositionally biased region" description="Low complexity" evidence="1">
    <location>
        <begin position="65"/>
        <end position="85"/>
    </location>
</feature>
<keyword evidence="6" id="KW-1185">Reference proteome</keyword>